<dbReference type="GO" id="GO:0016836">
    <property type="term" value="F:hydro-lyase activity"/>
    <property type="evidence" value="ECO:0007669"/>
    <property type="project" value="TreeGrafter"/>
</dbReference>
<evidence type="ECO:0000313" key="6">
    <source>
        <dbReference type="Proteomes" id="UP000065807"/>
    </source>
</evidence>
<dbReference type="InterPro" id="IPR013342">
    <property type="entry name" value="Mandelate_racemase_C"/>
</dbReference>
<dbReference type="SUPFAM" id="SSF54826">
    <property type="entry name" value="Enolase N-terminal domain-like"/>
    <property type="match status" value="1"/>
</dbReference>
<dbReference type="PANTHER" id="PTHR13794:SF58">
    <property type="entry name" value="MITOCHONDRIAL ENOLASE SUPERFAMILY MEMBER 1"/>
    <property type="match status" value="1"/>
</dbReference>
<dbReference type="InterPro" id="IPR029017">
    <property type="entry name" value="Enolase-like_N"/>
</dbReference>
<dbReference type="GO" id="GO:0000287">
    <property type="term" value="F:magnesium ion binding"/>
    <property type="evidence" value="ECO:0007669"/>
    <property type="project" value="TreeGrafter"/>
</dbReference>
<dbReference type="Proteomes" id="UP000065807">
    <property type="component" value="Chromosome"/>
</dbReference>
<dbReference type="Gene3D" id="3.20.20.120">
    <property type="entry name" value="Enolase-like C-terminal domain"/>
    <property type="match status" value="1"/>
</dbReference>
<dbReference type="SUPFAM" id="SSF51604">
    <property type="entry name" value="Enolase C-terminal domain-like"/>
    <property type="match status" value="1"/>
</dbReference>
<dbReference type="OrthoDB" id="9775391at2"/>
<dbReference type="KEGG" id="lpil:LIP_0420"/>
<dbReference type="CDD" id="cd03316">
    <property type="entry name" value="MR_like"/>
    <property type="match status" value="1"/>
</dbReference>
<dbReference type="InterPro" id="IPR029065">
    <property type="entry name" value="Enolase_C-like"/>
</dbReference>
<sequence length="373" mass="39925">MRVRKVETRLLEAPLAEPMGGSARRPPIRSRRLLVVRLETDEGVTGYGESYGTPRSVKAMVEELYAPFLLGADPLSGDPLARMQREGVGYHGPKGMVYETLSAVDTALWDLKGKALNAPLSTLLGGAISGTVDCYAASVYLGSVEEAESQAARFAEAGFRAMKVKVGQGLERDRAVFRAVRRLVGEGTTLMADVNGVYDVKTSIRLGRSLEEDGLYWLEEPVPVEDVEGYAQVARALSCYVAGSEGEYTRHGFRELIERGGVDVVQPDVTRCGGVTETWAAATLASAYHRRFSPHCWSSVFGLAASTHLTAAAPTGLTVEYDAHPNPLKDALVGAQLSAVSGRLPVPAGPGLGVQVDEEAFERLTQWVSAVGG</sequence>
<comment type="cofactor">
    <cofactor evidence="1">
        <name>Mg(2+)</name>
        <dbReference type="ChEBI" id="CHEBI:18420"/>
    </cofactor>
</comment>
<dbReference type="PANTHER" id="PTHR13794">
    <property type="entry name" value="ENOLASE SUPERFAMILY, MANDELATE RACEMASE"/>
    <property type="match status" value="1"/>
</dbReference>
<accession>A0A0K2SGX4</accession>
<evidence type="ECO:0000256" key="3">
    <source>
        <dbReference type="ARBA" id="ARBA00022842"/>
    </source>
</evidence>
<feature type="domain" description="Mandelate racemase/muconate lactonizing enzyme C-terminal" evidence="4">
    <location>
        <begin position="144"/>
        <end position="240"/>
    </location>
</feature>
<dbReference type="Pfam" id="PF13378">
    <property type="entry name" value="MR_MLE_C"/>
    <property type="match status" value="1"/>
</dbReference>
<keyword evidence="2" id="KW-0479">Metal-binding</keyword>
<gene>
    <name evidence="5" type="ORF">LIP_0420</name>
</gene>
<reference evidence="6" key="2">
    <citation type="journal article" date="2016" name="Int. J. Syst. Evol. Microbiol.">
        <title>Complete genome sequence and cell structure of Limnochorda pilosa, a Gram-negative spore-former within the phylum Firmicutes.</title>
        <authorList>
            <person name="Watanabe M."/>
            <person name="Kojima H."/>
            <person name="Fukui M."/>
        </authorList>
    </citation>
    <scope>NUCLEOTIDE SEQUENCE [LARGE SCALE GENOMIC DNA]</scope>
    <source>
        <strain evidence="6">HC45</strain>
    </source>
</reference>
<reference evidence="6" key="1">
    <citation type="submission" date="2015-07" db="EMBL/GenBank/DDBJ databases">
        <title>Complete genome sequence and phylogenetic analysis of Limnochorda pilosa.</title>
        <authorList>
            <person name="Watanabe M."/>
            <person name="Kojima H."/>
            <person name="Fukui M."/>
        </authorList>
    </citation>
    <scope>NUCLEOTIDE SEQUENCE [LARGE SCALE GENOMIC DNA]</scope>
    <source>
        <strain evidence="6">HC45</strain>
    </source>
</reference>
<protein>
    <submittedName>
        <fullName evidence="5">Mandelate racemase</fullName>
    </submittedName>
</protein>
<dbReference type="Pfam" id="PF02746">
    <property type="entry name" value="MR_MLE_N"/>
    <property type="match status" value="1"/>
</dbReference>
<proteinExistence type="predicted"/>
<dbReference type="SFLD" id="SFLDS00001">
    <property type="entry name" value="Enolase"/>
    <property type="match status" value="1"/>
</dbReference>
<dbReference type="SFLD" id="SFLDG00179">
    <property type="entry name" value="mandelate_racemase"/>
    <property type="match status" value="1"/>
</dbReference>
<evidence type="ECO:0000256" key="1">
    <source>
        <dbReference type="ARBA" id="ARBA00001946"/>
    </source>
</evidence>
<dbReference type="AlphaFoldDB" id="A0A0K2SGX4"/>
<dbReference type="SMART" id="SM00922">
    <property type="entry name" value="MR_MLE"/>
    <property type="match status" value="1"/>
</dbReference>
<evidence type="ECO:0000256" key="2">
    <source>
        <dbReference type="ARBA" id="ARBA00022723"/>
    </source>
</evidence>
<dbReference type="InterPro" id="IPR013341">
    <property type="entry name" value="Mandelate_racemase_N_dom"/>
</dbReference>
<name>A0A0K2SGX4_LIMPI</name>
<dbReference type="InterPro" id="IPR046945">
    <property type="entry name" value="RHMD-like"/>
</dbReference>
<evidence type="ECO:0000259" key="4">
    <source>
        <dbReference type="SMART" id="SM00922"/>
    </source>
</evidence>
<dbReference type="Gene3D" id="3.30.390.10">
    <property type="entry name" value="Enolase-like, N-terminal domain"/>
    <property type="match status" value="1"/>
</dbReference>
<dbReference type="PATRIC" id="fig|1555112.3.peg.439"/>
<dbReference type="EMBL" id="AP014924">
    <property type="protein sequence ID" value="BAS26277.1"/>
    <property type="molecule type" value="Genomic_DNA"/>
</dbReference>
<dbReference type="RefSeq" id="WP_068133664.1">
    <property type="nucleotide sequence ID" value="NZ_AP014924.1"/>
</dbReference>
<keyword evidence="3" id="KW-0460">Magnesium</keyword>
<organism evidence="5 6">
    <name type="scientific">Limnochorda pilosa</name>
    <dbReference type="NCBI Taxonomy" id="1555112"/>
    <lineage>
        <taxon>Bacteria</taxon>
        <taxon>Bacillati</taxon>
        <taxon>Bacillota</taxon>
        <taxon>Limnochordia</taxon>
        <taxon>Limnochordales</taxon>
        <taxon>Limnochordaceae</taxon>
        <taxon>Limnochorda</taxon>
    </lineage>
</organism>
<evidence type="ECO:0000313" key="5">
    <source>
        <dbReference type="EMBL" id="BAS26277.1"/>
    </source>
</evidence>
<keyword evidence="6" id="KW-1185">Reference proteome</keyword>
<dbReference type="STRING" id="1555112.LIP_0420"/>
<dbReference type="GO" id="GO:0016052">
    <property type="term" value="P:carbohydrate catabolic process"/>
    <property type="evidence" value="ECO:0007669"/>
    <property type="project" value="TreeGrafter"/>
</dbReference>
<dbReference type="InterPro" id="IPR036849">
    <property type="entry name" value="Enolase-like_C_sf"/>
</dbReference>